<evidence type="ECO:0000259" key="4">
    <source>
        <dbReference type="PROSITE" id="PS51077"/>
    </source>
</evidence>
<dbReference type="SMART" id="SM00346">
    <property type="entry name" value="HTH_ICLR"/>
    <property type="match status" value="1"/>
</dbReference>
<proteinExistence type="predicted"/>
<sequence>MKNIEDKYQAPALEKGLEIMEYLSLKAASLSQAEIAVGIQKKPNEIYRMLVCLEKKGYVMRDEISGKYKLTLKLFHLSHRHSPVDDIRRAAQHPMDELASDINQSCHLGILYSEKLMVIAQSRSPGPVSLSIEEGSLFPLLQTTSGRVLLAFTGQDQQNYILQSNQTYNNQSAKDKKQTLAMLEQVRQTGYLVKDSDSTRSVTDICVPLLSSQGDLLATLTVAALTARDEPSANFEGIVEKTKEAAQKILSRLGVN</sequence>
<keyword evidence="2" id="KW-0238">DNA-binding</keyword>
<dbReference type="GO" id="GO:0003700">
    <property type="term" value="F:DNA-binding transcription factor activity"/>
    <property type="evidence" value="ECO:0007669"/>
    <property type="project" value="TreeGrafter"/>
</dbReference>
<dbReference type="Pfam" id="PF01614">
    <property type="entry name" value="IclR_C"/>
    <property type="match status" value="1"/>
</dbReference>
<dbReference type="AlphaFoldDB" id="A0A3D8Y5Y9"/>
<dbReference type="EMBL" id="QNUL01000044">
    <property type="protein sequence ID" value="REA55719.1"/>
    <property type="molecule type" value="Genomic_DNA"/>
</dbReference>
<dbReference type="Gene3D" id="1.10.10.10">
    <property type="entry name" value="Winged helix-like DNA-binding domain superfamily/Winged helix DNA-binding domain"/>
    <property type="match status" value="1"/>
</dbReference>
<keyword evidence="7" id="KW-1185">Reference proteome</keyword>
<name>A0A3D8Y5Y9_9BACT</name>
<dbReference type="PANTHER" id="PTHR30136">
    <property type="entry name" value="HELIX-TURN-HELIX TRANSCRIPTIONAL REGULATOR, ICLR FAMILY"/>
    <property type="match status" value="1"/>
</dbReference>
<evidence type="ECO:0000256" key="2">
    <source>
        <dbReference type="ARBA" id="ARBA00023125"/>
    </source>
</evidence>
<evidence type="ECO:0000259" key="5">
    <source>
        <dbReference type="PROSITE" id="PS51078"/>
    </source>
</evidence>
<evidence type="ECO:0000313" key="7">
    <source>
        <dbReference type="Proteomes" id="UP000256373"/>
    </source>
</evidence>
<dbReference type="InterPro" id="IPR029016">
    <property type="entry name" value="GAF-like_dom_sf"/>
</dbReference>
<dbReference type="PANTHER" id="PTHR30136:SF7">
    <property type="entry name" value="HTH-TYPE TRANSCRIPTIONAL REGULATOR KDGR-RELATED"/>
    <property type="match status" value="1"/>
</dbReference>
<dbReference type="InterPro" id="IPR005471">
    <property type="entry name" value="Tscrpt_reg_IclR_N"/>
</dbReference>
<dbReference type="InterPro" id="IPR036390">
    <property type="entry name" value="WH_DNA-bd_sf"/>
</dbReference>
<keyword evidence="3" id="KW-0804">Transcription</keyword>
<dbReference type="SUPFAM" id="SSF46785">
    <property type="entry name" value="Winged helix' DNA-binding domain"/>
    <property type="match status" value="1"/>
</dbReference>
<feature type="domain" description="HTH iclR-type" evidence="4">
    <location>
        <begin position="10"/>
        <end position="72"/>
    </location>
</feature>
<dbReference type="InterPro" id="IPR036388">
    <property type="entry name" value="WH-like_DNA-bd_sf"/>
</dbReference>
<dbReference type="GO" id="GO:0045892">
    <property type="term" value="P:negative regulation of DNA-templated transcription"/>
    <property type="evidence" value="ECO:0007669"/>
    <property type="project" value="TreeGrafter"/>
</dbReference>
<dbReference type="InterPro" id="IPR014757">
    <property type="entry name" value="Tscrpt_reg_IclR_C"/>
</dbReference>
<organism evidence="6 7">
    <name type="scientific">Dyadobacter luteus</name>
    <dbReference type="NCBI Taxonomy" id="2259619"/>
    <lineage>
        <taxon>Bacteria</taxon>
        <taxon>Pseudomonadati</taxon>
        <taxon>Bacteroidota</taxon>
        <taxon>Cytophagia</taxon>
        <taxon>Cytophagales</taxon>
        <taxon>Spirosomataceae</taxon>
        <taxon>Dyadobacter</taxon>
    </lineage>
</organism>
<dbReference type="Pfam" id="PF09339">
    <property type="entry name" value="HTH_IclR"/>
    <property type="match status" value="1"/>
</dbReference>
<evidence type="ECO:0000313" key="6">
    <source>
        <dbReference type="EMBL" id="REA55719.1"/>
    </source>
</evidence>
<dbReference type="Proteomes" id="UP000256373">
    <property type="component" value="Unassembled WGS sequence"/>
</dbReference>
<evidence type="ECO:0000256" key="3">
    <source>
        <dbReference type="ARBA" id="ARBA00023163"/>
    </source>
</evidence>
<feature type="domain" description="IclR-ED" evidence="5">
    <location>
        <begin position="73"/>
        <end position="255"/>
    </location>
</feature>
<evidence type="ECO:0000256" key="1">
    <source>
        <dbReference type="ARBA" id="ARBA00023015"/>
    </source>
</evidence>
<dbReference type="PROSITE" id="PS51078">
    <property type="entry name" value="ICLR_ED"/>
    <property type="match status" value="1"/>
</dbReference>
<dbReference type="OrthoDB" id="9791752at2"/>
<comment type="caution">
    <text evidence="6">The sequence shown here is derived from an EMBL/GenBank/DDBJ whole genome shotgun (WGS) entry which is preliminary data.</text>
</comment>
<dbReference type="GO" id="GO:0003677">
    <property type="term" value="F:DNA binding"/>
    <property type="evidence" value="ECO:0007669"/>
    <property type="project" value="UniProtKB-KW"/>
</dbReference>
<dbReference type="InterPro" id="IPR050707">
    <property type="entry name" value="HTH_MetabolicPath_Reg"/>
</dbReference>
<dbReference type="RefSeq" id="WP_115834226.1">
    <property type="nucleotide sequence ID" value="NZ_QNUL01000044.1"/>
</dbReference>
<dbReference type="PROSITE" id="PS51077">
    <property type="entry name" value="HTH_ICLR"/>
    <property type="match status" value="1"/>
</dbReference>
<dbReference type="SUPFAM" id="SSF55781">
    <property type="entry name" value="GAF domain-like"/>
    <property type="match status" value="1"/>
</dbReference>
<gene>
    <name evidence="6" type="ORF">DSL64_27725</name>
</gene>
<keyword evidence="1" id="KW-0805">Transcription regulation</keyword>
<accession>A0A3D8Y5Y9</accession>
<protein>
    <submittedName>
        <fullName evidence="6">IclR family transcriptional regulator</fullName>
    </submittedName>
</protein>
<reference evidence="6 7" key="1">
    <citation type="submission" date="2018-07" db="EMBL/GenBank/DDBJ databases">
        <title>Dyadobacter roseus sp. nov., isolated from rose rhizosphere soil.</title>
        <authorList>
            <person name="Chen L."/>
        </authorList>
    </citation>
    <scope>NUCLEOTIDE SEQUENCE [LARGE SCALE GENOMIC DNA]</scope>
    <source>
        <strain evidence="6 7">RS19</strain>
    </source>
</reference>
<dbReference type="Gene3D" id="3.30.450.40">
    <property type="match status" value="1"/>
</dbReference>